<name>A0A6C0CJ61_9ZZZZ</name>
<dbReference type="EMBL" id="MN739420">
    <property type="protein sequence ID" value="QHT03920.1"/>
    <property type="molecule type" value="Genomic_DNA"/>
</dbReference>
<accession>A0A6C0CJ61</accession>
<dbReference type="AlphaFoldDB" id="A0A6C0CJ61"/>
<proteinExistence type="predicted"/>
<reference evidence="1" key="1">
    <citation type="journal article" date="2020" name="Nature">
        <title>Giant virus diversity and host interactions through global metagenomics.</title>
        <authorList>
            <person name="Schulz F."/>
            <person name="Roux S."/>
            <person name="Paez-Espino D."/>
            <person name="Jungbluth S."/>
            <person name="Walsh D.A."/>
            <person name="Denef V.J."/>
            <person name="McMahon K.D."/>
            <person name="Konstantinidis K.T."/>
            <person name="Eloe-Fadrosh E.A."/>
            <person name="Kyrpides N.C."/>
            <person name="Woyke T."/>
        </authorList>
    </citation>
    <scope>NUCLEOTIDE SEQUENCE</scope>
    <source>
        <strain evidence="1">GVMAG-M-3300021137-6</strain>
    </source>
</reference>
<organism evidence="1">
    <name type="scientific">viral metagenome</name>
    <dbReference type="NCBI Taxonomy" id="1070528"/>
    <lineage>
        <taxon>unclassified sequences</taxon>
        <taxon>metagenomes</taxon>
        <taxon>organismal metagenomes</taxon>
    </lineage>
</organism>
<evidence type="ECO:0008006" key="2">
    <source>
        <dbReference type="Google" id="ProtNLM"/>
    </source>
</evidence>
<protein>
    <recommendedName>
        <fullName evidence="2">ParB/Sulfiredoxin domain-containing protein</fullName>
    </recommendedName>
</protein>
<evidence type="ECO:0000313" key="1">
    <source>
        <dbReference type="EMBL" id="QHT03920.1"/>
    </source>
</evidence>
<sequence>MSAPIQAFLASHRIPSTNIYAVPPDIFRKLDIKTWKYNRPPTEPRISEIREWNAQFNRMDGVLNLAYIPGEGLVCFEGNHRRLALKDLDRPITVLVDILWDVTDEVVMHEFRRINKSVSVPDLYVVETESSLKVEIEDFVSAFRKKYPSHETASERPQRPNYNRDGLTDQITRLQKETGVTMKDLAERLNALNTKYADVGQSKAKLSAKIVEKCEKTGLWLFAWSTAISAKEL</sequence>